<dbReference type="KEGG" id="ttf:THTE_3628"/>
<dbReference type="AlphaFoldDB" id="A0A286RJT5"/>
<dbReference type="Pfam" id="PF03745">
    <property type="entry name" value="DUF309"/>
    <property type="match status" value="1"/>
</dbReference>
<proteinExistence type="predicted"/>
<dbReference type="Gene3D" id="1.10.3450.10">
    <property type="entry name" value="TTHA0068-like"/>
    <property type="match status" value="1"/>
</dbReference>
<dbReference type="EMBL" id="CP018477">
    <property type="protein sequence ID" value="ASV76229.1"/>
    <property type="molecule type" value="Genomic_DNA"/>
</dbReference>
<evidence type="ECO:0000313" key="2">
    <source>
        <dbReference type="Proteomes" id="UP000215086"/>
    </source>
</evidence>
<evidence type="ECO:0000313" key="1">
    <source>
        <dbReference type="EMBL" id="ASV76229.1"/>
    </source>
</evidence>
<dbReference type="PANTHER" id="PTHR34796">
    <property type="entry name" value="EXPRESSED PROTEIN"/>
    <property type="match status" value="1"/>
</dbReference>
<sequence length="149" mass="16775">MDHQALFLMGVKLFNAGEFFEAHEVWEEVWRESEEPDRSFYQGLIQFAVALAHLERGNQVGFERLVQRAEEHLAGFPASFGGIRLGELRRQVAELVQWVADLKPGHQPYPRGDSCHTLRENETSLANMSILALISGVKITLDGEATPQS</sequence>
<dbReference type="OrthoDB" id="165483at2"/>
<organism evidence="1 2">
    <name type="scientific">Thermogutta terrifontis</name>
    <dbReference type="NCBI Taxonomy" id="1331910"/>
    <lineage>
        <taxon>Bacteria</taxon>
        <taxon>Pseudomonadati</taxon>
        <taxon>Planctomycetota</taxon>
        <taxon>Planctomycetia</taxon>
        <taxon>Pirellulales</taxon>
        <taxon>Thermoguttaceae</taxon>
        <taxon>Thermogutta</taxon>
    </lineage>
</organism>
<dbReference type="SUPFAM" id="SSF140663">
    <property type="entry name" value="TTHA0068-like"/>
    <property type="match status" value="1"/>
</dbReference>
<dbReference type="InterPro" id="IPR005500">
    <property type="entry name" value="DUF309"/>
</dbReference>
<gene>
    <name evidence="1" type="ORF">THTE_3628</name>
</gene>
<keyword evidence="2" id="KW-1185">Reference proteome</keyword>
<dbReference type="RefSeq" id="WP_095416062.1">
    <property type="nucleotide sequence ID" value="NZ_CP018477.1"/>
</dbReference>
<dbReference type="PANTHER" id="PTHR34796:SF1">
    <property type="entry name" value="EXPRESSED PROTEIN"/>
    <property type="match status" value="1"/>
</dbReference>
<accession>A0A286RJT5</accession>
<dbReference type="Proteomes" id="UP000215086">
    <property type="component" value="Chromosome"/>
</dbReference>
<evidence type="ECO:0008006" key="3">
    <source>
        <dbReference type="Google" id="ProtNLM"/>
    </source>
</evidence>
<protein>
    <recommendedName>
        <fullName evidence="3">DUF309 domain-containing protein</fullName>
    </recommendedName>
</protein>
<dbReference type="InterPro" id="IPR023203">
    <property type="entry name" value="TTHA0068_sf"/>
</dbReference>
<reference evidence="1 2" key="1">
    <citation type="journal article" name="Front. Microbiol.">
        <title>Sugar Metabolism of the First Thermophilic Planctomycete Thermogutta terrifontis: Comparative Genomic and Transcriptomic Approaches.</title>
        <authorList>
            <person name="Elcheninov A.G."/>
            <person name="Menzel P."/>
            <person name="Gudbergsdottir S.R."/>
            <person name="Slesarev A.I."/>
            <person name="Kadnikov V.V."/>
            <person name="Krogh A."/>
            <person name="Bonch-Osmolovskaya E.A."/>
            <person name="Peng X."/>
            <person name="Kublanov I.V."/>
        </authorList>
    </citation>
    <scope>NUCLEOTIDE SEQUENCE [LARGE SCALE GENOMIC DNA]</scope>
    <source>
        <strain evidence="1 2">R1</strain>
    </source>
</reference>
<name>A0A286RJT5_9BACT</name>